<evidence type="ECO:0000313" key="1">
    <source>
        <dbReference type="EMBL" id="MBB6214438.1"/>
    </source>
</evidence>
<gene>
    <name evidence="1" type="ORF">HNQ80_000518</name>
</gene>
<dbReference type="Proteomes" id="UP000579281">
    <property type="component" value="Unassembled WGS sequence"/>
</dbReference>
<comment type="caution">
    <text evidence="1">The sequence shown here is derived from an EMBL/GenBank/DDBJ whole genome shotgun (WGS) entry which is preliminary data.</text>
</comment>
<accession>A0A841KQN9</accession>
<name>A0A841KQN9_9FIRM</name>
<dbReference type="EMBL" id="JACHEN010000002">
    <property type="protein sequence ID" value="MBB6214438.1"/>
    <property type="molecule type" value="Genomic_DNA"/>
</dbReference>
<keyword evidence="2" id="KW-1185">Reference proteome</keyword>
<protein>
    <submittedName>
        <fullName evidence="1">Uncharacterized protein</fullName>
    </submittedName>
</protein>
<proteinExistence type="predicted"/>
<organism evidence="1 2">
    <name type="scientific">Anaerosolibacter carboniphilus</name>
    <dbReference type="NCBI Taxonomy" id="1417629"/>
    <lineage>
        <taxon>Bacteria</taxon>
        <taxon>Bacillati</taxon>
        <taxon>Bacillota</taxon>
        <taxon>Clostridia</taxon>
        <taxon>Peptostreptococcales</taxon>
        <taxon>Thermotaleaceae</taxon>
        <taxon>Anaerosolibacter</taxon>
    </lineage>
</organism>
<reference evidence="1 2" key="1">
    <citation type="submission" date="2020-08" db="EMBL/GenBank/DDBJ databases">
        <title>Genomic Encyclopedia of Type Strains, Phase IV (KMG-IV): sequencing the most valuable type-strain genomes for metagenomic binning, comparative biology and taxonomic classification.</title>
        <authorList>
            <person name="Goeker M."/>
        </authorList>
    </citation>
    <scope>NUCLEOTIDE SEQUENCE [LARGE SCALE GENOMIC DNA]</scope>
    <source>
        <strain evidence="1 2">DSM 103526</strain>
    </source>
</reference>
<evidence type="ECO:0000313" key="2">
    <source>
        <dbReference type="Proteomes" id="UP000579281"/>
    </source>
</evidence>
<sequence>MSRLADAIERIKGLECPTGDVAHRVTGILEDYEVANKEDIIVHMEGQLDKNGLAVYRAEIGKNENQPILIVVEPGADDYVAKVIDVHMA</sequence>
<dbReference type="RefSeq" id="WP_184307875.1">
    <property type="nucleotide sequence ID" value="NZ_JACHEN010000002.1"/>
</dbReference>
<dbReference type="AlphaFoldDB" id="A0A841KQN9"/>